<proteinExistence type="predicted"/>
<dbReference type="Proteomes" id="UP000574390">
    <property type="component" value="Unassembled WGS sequence"/>
</dbReference>
<gene>
    <name evidence="2" type="ORF">FOZ62_025873</name>
</gene>
<organism evidence="2 3">
    <name type="scientific">Perkinsus olseni</name>
    <name type="common">Perkinsus atlanticus</name>
    <dbReference type="NCBI Taxonomy" id="32597"/>
    <lineage>
        <taxon>Eukaryota</taxon>
        <taxon>Sar</taxon>
        <taxon>Alveolata</taxon>
        <taxon>Perkinsozoa</taxon>
        <taxon>Perkinsea</taxon>
        <taxon>Perkinsida</taxon>
        <taxon>Perkinsidae</taxon>
        <taxon>Perkinsus</taxon>
    </lineage>
</organism>
<evidence type="ECO:0000313" key="3">
    <source>
        <dbReference type="Proteomes" id="UP000574390"/>
    </source>
</evidence>
<protein>
    <submittedName>
        <fullName evidence="2">Uncharacterized protein</fullName>
    </submittedName>
</protein>
<reference evidence="2 3" key="1">
    <citation type="submission" date="2020-04" db="EMBL/GenBank/DDBJ databases">
        <title>Perkinsus olseni comparative genomics.</title>
        <authorList>
            <person name="Bogema D.R."/>
        </authorList>
    </citation>
    <scope>NUCLEOTIDE SEQUENCE [LARGE SCALE GENOMIC DNA]</scope>
    <source>
        <strain evidence="2">ATCC PRA-205</strain>
    </source>
</reference>
<name>A0A7J6U2E7_PEROL</name>
<dbReference type="EMBL" id="JABANM010002848">
    <property type="protein sequence ID" value="KAF4751889.1"/>
    <property type="molecule type" value="Genomic_DNA"/>
</dbReference>
<feature type="compositionally biased region" description="Polar residues" evidence="1">
    <location>
        <begin position="275"/>
        <end position="288"/>
    </location>
</feature>
<feature type="region of interest" description="Disordered" evidence="1">
    <location>
        <begin position="261"/>
        <end position="289"/>
    </location>
</feature>
<accession>A0A7J6U2E7</accession>
<sequence>MSYGSLVSSRFMQPFPLPGWEVTSLYYPEVLFAQSGPSTYFLLPWRGAVEIKPEPINWTVVNDVKFAPLEFQYTQSHLHVDPVREAGVFKCVAPLGETTYFEVELNYHSRSRFESTSRKSYTFDDEGRLSPLHNNPDSVWEADAVKELWRLDKFYEAHPKNRQLTKAGSAYTGSQGSLTMILIFDEIGEGVFASINGGTEPIDHVRYYFVGTKPEALLTIAYTPGEQAHFLVLMEYRSSLVTAEEVFYDMNTIYRWDDVSGSPAVSPQERPTLPTGRSQSGDSQSSELASPPLVTVPEWFSLYGGREWVFGRGAQNTEYFMVPIRQCRSDTEDAPLDRFPPTRAIILQVDYQGVTHYYETFVGSSRMTETCFFGIQEWEYPLSDGRLERPLKERILSMDHPVTKELNDLCTEGSLYIREPTVLEDWEPDLGNYTGSVGNGTLTVKLTVEGRENWGLPENHIILAHA</sequence>
<evidence type="ECO:0000313" key="2">
    <source>
        <dbReference type="EMBL" id="KAF4751889.1"/>
    </source>
</evidence>
<evidence type="ECO:0000256" key="1">
    <source>
        <dbReference type="SAM" id="MobiDB-lite"/>
    </source>
</evidence>
<comment type="caution">
    <text evidence="2">The sequence shown here is derived from an EMBL/GenBank/DDBJ whole genome shotgun (WGS) entry which is preliminary data.</text>
</comment>
<dbReference type="AlphaFoldDB" id="A0A7J6U2E7"/>